<keyword evidence="6" id="KW-0067">ATP-binding</keyword>
<comment type="subcellular location">
    <subcellularLocation>
        <location evidence="1">Cytoplasm</location>
    </subcellularLocation>
</comment>
<evidence type="ECO:0000256" key="9">
    <source>
        <dbReference type="ARBA" id="ARBA00023316"/>
    </source>
</evidence>
<keyword evidence="3" id="KW-0963">Cytoplasm</keyword>
<evidence type="ECO:0000256" key="1">
    <source>
        <dbReference type="ARBA" id="ARBA00004496"/>
    </source>
</evidence>
<dbReference type="PROSITE" id="PS00843">
    <property type="entry name" value="DALA_DALA_LIGASE_1"/>
    <property type="match status" value="1"/>
</dbReference>
<evidence type="ECO:0000256" key="4">
    <source>
        <dbReference type="ARBA" id="ARBA00022598"/>
    </source>
</evidence>
<name>C8C0W7_9ZZZZ</name>
<dbReference type="NCBIfam" id="NF002378">
    <property type="entry name" value="PRK01372.1"/>
    <property type="match status" value="1"/>
</dbReference>
<dbReference type="InterPro" id="IPR011761">
    <property type="entry name" value="ATP-grasp"/>
</dbReference>
<dbReference type="SUPFAM" id="SSF56059">
    <property type="entry name" value="Glutathione synthetase ATP-binding domain-like"/>
    <property type="match status" value="1"/>
</dbReference>
<feature type="domain" description="ATP-grasp" evidence="10">
    <location>
        <begin position="140"/>
        <end position="336"/>
    </location>
</feature>
<reference evidence="11" key="1">
    <citation type="journal article" date="2009" name="Science">
        <title>Functional characterization of the antibiotic resistance reservoir in the human microflora.</title>
        <authorList>
            <person name="Sommer M.O."/>
            <person name="Dantas G."/>
            <person name="Church G.M."/>
        </authorList>
    </citation>
    <scope>NUCLEOTIDE SEQUENCE</scope>
</reference>
<keyword evidence="7" id="KW-0133">Cell shape</keyword>
<evidence type="ECO:0000313" key="11">
    <source>
        <dbReference type="EMBL" id="ACT97550.1"/>
    </source>
</evidence>
<dbReference type="Pfam" id="PF07478">
    <property type="entry name" value="Dala_Dala_lig_C"/>
    <property type="match status" value="1"/>
</dbReference>
<dbReference type="EMBL" id="GQ343100">
    <property type="protein sequence ID" value="ACT97550.1"/>
    <property type="molecule type" value="Genomic_DNA"/>
</dbReference>
<evidence type="ECO:0000256" key="5">
    <source>
        <dbReference type="ARBA" id="ARBA00022741"/>
    </source>
</evidence>
<dbReference type="PROSITE" id="PS50975">
    <property type="entry name" value="ATP_GRASP"/>
    <property type="match status" value="1"/>
</dbReference>
<proteinExistence type="inferred from homology"/>
<dbReference type="HAMAP" id="MF_00047">
    <property type="entry name" value="Dala_Dala_lig"/>
    <property type="match status" value="1"/>
</dbReference>
<dbReference type="Pfam" id="PF01820">
    <property type="entry name" value="Dala_Dala_lig_N"/>
    <property type="match status" value="1"/>
</dbReference>
<keyword evidence="4 11" id="KW-0436">Ligase</keyword>
<protein>
    <submittedName>
        <fullName evidence="11">Putative D-alanine-D-alanine ligase</fullName>
    </submittedName>
</protein>
<dbReference type="AlphaFoldDB" id="C8C0W7"/>
<dbReference type="GO" id="GO:0071555">
    <property type="term" value="P:cell wall organization"/>
    <property type="evidence" value="ECO:0007669"/>
    <property type="project" value="UniProtKB-KW"/>
</dbReference>
<dbReference type="InterPro" id="IPR016185">
    <property type="entry name" value="PreATP-grasp_dom_sf"/>
</dbReference>
<dbReference type="Gene3D" id="3.30.1490.20">
    <property type="entry name" value="ATP-grasp fold, A domain"/>
    <property type="match status" value="1"/>
</dbReference>
<dbReference type="GO" id="GO:0046872">
    <property type="term" value="F:metal ion binding"/>
    <property type="evidence" value="ECO:0007669"/>
    <property type="project" value="InterPro"/>
</dbReference>
<dbReference type="InterPro" id="IPR000291">
    <property type="entry name" value="D-Ala_lig_Van_CS"/>
</dbReference>
<evidence type="ECO:0000256" key="3">
    <source>
        <dbReference type="ARBA" id="ARBA00022490"/>
    </source>
</evidence>
<dbReference type="InterPro" id="IPR013815">
    <property type="entry name" value="ATP_grasp_subdomain_1"/>
</dbReference>
<organism evidence="11">
    <name type="scientific">uncultured organism</name>
    <dbReference type="NCBI Taxonomy" id="155900"/>
    <lineage>
        <taxon>unclassified sequences</taxon>
        <taxon>environmental samples</taxon>
    </lineage>
</organism>
<evidence type="ECO:0000256" key="8">
    <source>
        <dbReference type="ARBA" id="ARBA00022984"/>
    </source>
</evidence>
<dbReference type="InterPro" id="IPR011127">
    <property type="entry name" value="Dala_Dala_lig_N"/>
</dbReference>
<dbReference type="InterPro" id="IPR005905">
    <property type="entry name" value="D_ala_D_ala"/>
</dbReference>
<keyword evidence="9" id="KW-0961">Cell wall biogenesis/degradation</keyword>
<keyword evidence="8" id="KW-0573">Peptidoglycan synthesis</keyword>
<evidence type="ECO:0000256" key="6">
    <source>
        <dbReference type="ARBA" id="ARBA00022840"/>
    </source>
</evidence>
<reference evidence="11" key="2">
    <citation type="submission" date="2009-07" db="EMBL/GenBank/DDBJ databases">
        <authorList>
            <person name="Sommer M.O.A."/>
            <person name="Dantas G."/>
            <person name="Church G."/>
        </authorList>
    </citation>
    <scope>NUCLEOTIDE SEQUENCE</scope>
</reference>
<keyword evidence="5" id="KW-0547">Nucleotide-binding</keyword>
<sequence length="348" mass="37762">MKIAVLCGGRSSERDVSLSTGIQVARALRETGHDVVLVDACVDFPLDCRPEEVFEKALPIENHAIGAAAPCVERFFDRASGFFGKNVLEICKSADIVFNALHGDEGENGKLQAVFDLLNICYTGSGAQGCMLAMNKSLSKQLFRTHGIPTPEAVILSESDKCRAAELCEKLGLPCVVKPASLGSSVGVSIVRTIDEFFTALDSAFSLEHTVIVEKYIKGREFAVGIVGSRVLPAIEIIPKHGFYDYKNKYQPGCTVEICPADIDSDTAERMAEATRKVFRVLGLGAYARADFMVDENGIYCLEANTLPGMTPVSLLPQEAAADKLDFPALLEAIIKESLLLRATERRH</sequence>
<dbReference type="PROSITE" id="PS00844">
    <property type="entry name" value="DALA_DALA_LIGASE_2"/>
    <property type="match status" value="1"/>
</dbReference>
<dbReference type="SMART" id="SM01209">
    <property type="entry name" value="GARS_A"/>
    <property type="match status" value="1"/>
</dbReference>
<dbReference type="InterPro" id="IPR011095">
    <property type="entry name" value="Dala_Dala_lig_C"/>
</dbReference>
<evidence type="ECO:0000256" key="7">
    <source>
        <dbReference type="ARBA" id="ARBA00022960"/>
    </source>
</evidence>
<dbReference type="Gene3D" id="3.40.50.20">
    <property type="match status" value="1"/>
</dbReference>
<dbReference type="PANTHER" id="PTHR23132">
    <property type="entry name" value="D-ALANINE--D-ALANINE LIGASE"/>
    <property type="match status" value="1"/>
</dbReference>
<dbReference type="SUPFAM" id="SSF52440">
    <property type="entry name" value="PreATP-grasp domain"/>
    <property type="match status" value="1"/>
</dbReference>
<evidence type="ECO:0000256" key="2">
    <source>
        <dbReference type="ARBA" id="ARBA00010871"/>
    </source>
</evidence>
<dbReference type="GO" id="GO:0008716">
    <property type="term" value="F:D-alanine-D-alanine ligase activity"/>
    <property type="evidence" value="ECO:0007669"/>
    <property type="project" value="InterPro"/>
</dbReference>
<accession>C8C0W7</accession>
<dbReference type="NCBIfam" id="TIGR01205">
    <property type="entry name" value="D_ala_D_alaTIGR"/>
    <property type="match status" value="1"/>
</dbReference>
<dbReference type="PIRSF" id="PIRSF039102">
    <property type="entry name" value="Ddl/VanB"/>
    <property type="match status" value="1"/>
</dbReference>
<comment type="similarity">
    <text evidence="2">Belongs to the D-alanine--D-alanine ligase family.</text>
</comment>
<dbReference type="GO" id="GO:0005524">
    <property type="term" value="F:ATP binding"/>
    <property type="evidence" value="ECO:0007669"/>
    <property type="project" value="UniProtKB-KW"/>
</dbReference>
<dbReference type="Gene3D" id="3.30.470.20">
    <property type="entry name" value="ATP-grasp fold, B domain"/>
    <property type="match status" value="1"/>
</dbReference>
<evidence type="ECO:0000259" key="10">
    <source>
        <dbReference type="PROSITE" id="PS50975"/>
    </source>
</evidence>
<dbReference type="PANTHER" id="PTHR23132:SF23">
    <property type="entry name" value="D-ALANINE--D-ALANINE LIGASE B"/>
    <property type="match status" value="1"/>
</dbReference>